<dbReference type="SMART" id="SM01326">
    <property type="entry name" value="PTEN_C2"/>
    <property type="match status" value="1"/>
</dbReference>
<evidence type="ECO:0000256" key="3">
    <source>
        <dbReference type="ARBA" id="ARBA00004496"/>
    </source>
</evidence>
<evidence type="ECO:0000259" key="15">
    <source>
        <dbReference type="PROSITE" id="PS50056"/>
    </source>
</evidence>
<dbReference type="GO" id="GO:0006511">
    <property type="term" value="P:ubiquitin-dependent protein catabolic process"/>
    <property type="evidence" value="ECO:0007669"/>
    <property type="project" value="InterPro"/>
</dbReference>
<sequence>MGLKFSRQVPAGKFESLTLQHKLINCLSKSFYIRNLVSKQRRRMLVAGYDLDMTYITDRILAMSFPAERMRAMYRNPLWQVKSVLDMRHQDHYKIYNLCIEENYDPSHFHGRVERFPFDDNHVPHLEMIKLFCESVDSWLSQDPENIAVIHCMAGKGRTGLMLCAYLVYCGMPAEEALQLYAQRRTVNNEGVSIPSQRRYVEYWSNCLSFPRGVEDVPPDVNLPQQCSRELRRIRFYDTINIEKIFFVVSELQEISGQLYRPSLEVSRSSCKQIQKGCQRTSSPRYYVSFVEGEEEDKKAESDEPHVVVQMDTESSVLYQKACLEYYFDMPVQITGDVRVIFYQKMYGSRLFYACFNTAFIRNSLLQLTVRDLDKVGKKGGSVCGPAFCLELLFGPANARPSFTSPSDHRELLWAMKKTSFVSWYGPERFTDVEDIFAPSPFHPILSRLVPSRPIPPNRYLNVLGKERKRKPGRTGSEPEPVLGASPISYVFSRSFSCIVLLSLTHHQRTSASLFLRKFSSLRAQIPSMATPKPQRSREELEDIVLRKIFLVSLTGSSDSDSRIVYLEMTAAEILSEGKELRLTRDLMESVLIDRLSGSFPAAEPPFQYLIGCYKRAYDEGKKIASMKDKNVKSELESLVRQAKKLSVSYCRIHLGNPESFPNPNFDSNKSNASPLLPLIFSEGGGSVDGFGGSGSSGRIQCPPGFLEEFFTDSDLDSLDPILKGLYEELREIVLKVSALGNFQQPLRALYLLVKFPFGARSLVNHPWWIPKGVYLNGRVIERTSILGPFFHVSALPDHPIFKSQPDVGQQCFSDSSTRRPADLLSSFATIKTVMSNLYDGLTEVLLLLLKNADTRENVLEYLAEVINKNSSRAHIQVDPLSCASSGMFVNLSAVMLRLCEPFLDANLTKRDKIDPKYVFYSNRLELRGLTALHASSEEVTEWINKANMGSTDGENRLLQSQEATSSGNSVNVKPSSEKAKYSFICECFFMTARVLNLGLLKAFSDFKHLVQDISRSEDTLSTLKAMQGQTSSPQLEMDIARLEKEIESYSQEKLCYEAQILRDPTLIQSALTFYRLMVVWLVRLVGGFKMPLPSTCPTEFASMPEHFVEDAMELLIFASRIPKALDGDDFMNFIIMFMASPEYIRNPYLRAKMVEVLNCWMPRRSGSSATATLFEGHQPSLEYLVRNLLKLYVDIEFTGSHTQFYDKFNIRHNIAELLEYLWHVPNHRNAWKQIAKEEEKGVYLNFLNFLINDSIYLLDESLNKILELKELEAEMSNTAEWERRPAQERQERTRLFHSQENIIRIDMKLANEDVSMLAFTTEQITAPFLLPEMVERVASMLNYFLLQLVGPQRKSLSLKDPEKYEFRPKQLLKQIVYIYVHLAKGDSENIFPAAISKDGRSYNEQLFSAAADVLRKIGEDGRIIREFIELGAKAKVAASEAMDTEATLGDIPDEFLDPIQYTLMKDPVILPSSRITVDRPVIQRHLLSDSSDPFNRSHLTADMLIPDNELKARIQEFIRSQESKKHGEDLSTQSTKATIQTTTIIQNMFVIAVPLGPAAGGQQRRPSLRS</sequence>
<dbReference type="InterPro" id="IPR003613">
    <property type="entry name" value="Ubox_domain"/>
</dbReference>
<comment type="caution">
    <text evidence="19">The sequence shown here is derived from an EMBL/GenBank/DDBJ whole genome shotgun (WGS) entry which is preliminary data.</text>
</comment>
<evidence type="ECO:0000256" key="7">
    <source>
        <dbReference type="ARBA" id="ARBA00022490"/>
    </source>
</evidence>
<comment type="pathway">
    <text evidence="4">Protein modification; protein ubiquitination.</text>
</comment>
<dbReference type="InterPro" id="IPR000387">
    <property type="entry name" value="Tyr_Pase_dom"/>
</dbReference>
<dbReference type="Pfam" id="PF04564">
    <property type="entry name" value="U-box"/>
    <property type="match status" value="1"/>
</dbReference>
<accession>A0A498HDW5</accession>
<dbReference type="InterPro" id="IPR013083">
    <property type="entry name" value="Znf_RING/FYVE/PHD"/>
</dbReference>
<dbReference type="GO" id="GO:0005634">
    <property type="term" value="C:nucleus"/>
    <property type="evidence" value="ECO:0007669"/>
    <property type="project" value="UniProtKB-SubCell"/>
</dbReference>
<dbReference type="STRING" id="3750.A0A498HDW5"/>
<dbReference type="Gene3D" id="3.90.190.10">
    <property type="entry name" value="Protein tyrosine phosphatase superfamily"/>
    <property type="match status" value="1"/>
</dbReference>
<keyword evidence="9" id="KW-0833">Ubl conjugation pathway</keyword>
<keyword evidence="12" id="KW-0443">Lipid metabolism</keyword>
<keyword evidence="14" id="KW-0175">Coiled coil</keyword>
<dbReference type="PROSITE" id="PS51698">
    <property type="entry name" value="U_BOX"/>
    <property type="match status" value="1"/>
</dbReference>
<dbReference type="GO" id="GO:0036503">
    <property type="term" value="P:ERAD pathway"/>
    <property type="evidence" value="ECO:0007669"/>
    <property type="project" value="InterPro"/>
</dbReference>
<dbReference type="InterPro" id="IPR029023">
    <property type="entry name" value="Tensin_phosphatase"/>
</dbReference>
<dbReference type="EMBL" id="RDQH01000343">
    <property type="protein sequence ID" value="RXH69239.1"/>
    <property type="molecule type" value="Genomic_DNA"/>
</dbReference>
<comment type="catalytic activity">
    <reaction evidence="1">
        <text>S-ubiquitinyl-[E2 ubiquitin-conjugating enzyme]-L-cysteine + [acceptor protein]-L-lysine = [E2 ubiquitin-conjugating enzyme]-L-cysteine + N(6)-ubiquitinyl-[acceptor protein]-L-lysine.</text>
        <dbReference type="EC" id="2.3.2.27"/>
    </reaction>
</comment>
<dbReference type="InterPro" id="IPR016130">
    <property type="entry name" value="Tyr_Pase_AS"/>
</dbReference>
<dbReference type="PROSITE" id="PS51182">
    <property type="entry name" value="C2_TENSIN"/>
    <property type="match status" value="1"/>
</dbReference>
<keyword evidence="10" id="KW-0378">Hydrolase</keyword>
<comment type="similarity">
    <text evidence="5">Belongs to the ubiquitin conjugation factor E4 family.</text>
</comment>
<evidence type="ECO:0000256" key="13">
    <source>
        <dbReference type="ARBA" id="ARBA00023242"/>
    </source>
</evidence>
<evidence type="ECO:0000256" key="10">
    <source>
        <dbReference type="ARBA" id="ARBA00022801"/>
    </source>
</evidence>
<dbReference type="GO" id="GO:0006629">
    <property type="term" value="P:lipid metabolic process"/>
    <property type="evidence" value="ECO:0007669"/>
    <property type="project" value="UniProtKB-KW"/>
</dbReference>
<evidence type="ECO:0000256" key="9">
    <source>
        <dbReference type="ARBA" id="ARBA00022786"/>
    </source>
</evidence>
<dbReference type="InterPro" id="IPR019474">
    <property type="entry name" value="Ub_conjug_fac_E4_core"/>
</dbReference>
<dbReference type="PANTHER" id="PTHR13931">
    <property type="entry name" value="UBIQUITINATION FACTOR E4"/>
    <property type="match status" value="1"/>
</dbReference>
<comment type="similarity">
    <text evidence="6">Belongs to the PTEN phosphatase protein family.</text>
</comment>
<dbReference type="Gene3D" id="2.60.40.1110">
    <property type="match status" value="1"/>
</dbReference>
<evidence type="ECO:0000256" key="11">
    <source>
        <dbReference type="ARBA" id="ARBA00022912"/>
    </source>
</evidence>
<gene>
    <name evidence="19" type="ORF">DVH24_037023</name>
</gene>
<evidence type="ECO:0000313" key="20">
    <source>
        <dbReference type="Proteomes" id="UP000290289"/>
    </source>
</evidence>
<dbReference type="CDD" id="cd14509">
    <property type="entry name" value="PTP_PTEN"/>
    <property type="match status" value="1"/>
</dbReference>
<dbReference type="GO" id="GO:0052866">
    <property type="term" value="F:phosphatidylinositol phosphate phosphatase activity"/>
    <property type="evidence" value="ECO:0007669"/>
    <property type="project" value="UniProtKB-ARBA"/>
</dbReference>
<evidence type="ECO:0000256" key="2">
    <source>
        <dbReference type="ARBA" id="ARBA00004123"/>
    </source>
</evidence>
<evidence type="ECO:0000256" key="14">
    <source>
        <dbReference type="SAM" id="Coils"/>
    </source>
</evidence>
<dbReference type="InterPro" id="IPR029021">
    <property type="entry name" value="Prot-tyrosine_phosphatase-like"/>
</dbReference>
<dbReference type="SMART" id="SM00504">
    <property type="entry name" value="Ubox"/>
    <property type="match status" value="1"/>
</dbReference>
<evidence type="ECO:0000259" key="17">
    <source>
        <dbReference type="PROSITE" id="PS51182"/>
    </source>
</evidence>
<dbReference type="InterPro" id="IPR014020">
    <property type="entry name" value="Tensin_C2-dom"/>
</dbReference>
<dbReference type="GO" id="GO:0000151">
    <property type="term" value="C:ubiquitin ligase complex"/>
    <property type="evidence" value="ECO:0007669"/>
    <property type="project" value="InterPro"/>
</dbReference>
<dbReference type="InterPro" id="IPR045132">
    <property type="entry name" value="UBE4"/>
</dbReference>
<dbReference type="CDD" id="cd16657">
    <property type="entry name" value="RING-Ubox_UBE4A"/>
    <property type="match status" value="1"/>
</dbReference>
<organism evidence="19 20">
    <name type="scientific">Malus domestica</name>
    <name type="common">Apple</name>
    <name type="synonym">Pyrus malus</name>
    <dbReference type="NCBI Taxonomy" id="3750"/>
    <lineage>
        <taxon>Eukaryota</taxon>
        <taxon>Viridiplantae</taxon>
        <taxon>Streptophyta</taxon>
        <taxon>Embryophyta</taxon>
        <taxon>Tracheophyta</taxon>
        <taxon>Spermatophyta</taxon>
        <taxon>Magnoliopsida</taxon>
        <taxon>eudicotyledons</taxon>
        <taxon>Gunneridae</taxon>
        <taxon>Pentapetalae</taxon>
        <taxon>rosids</taxon>
        <taxon>fabids</taxon>
        <taxon>Rosales</taxon>
        <taxon>Rosaceae</taxon>
        <taxon>Amygdaloideae</taxon>
        <taxon>Maleae</taxon>
        <taxon>Malus</taxon>
    </lineage>
</organism>
<protein>
    <recommendedName>
        <fullName evidence="21">U-box domain-containing protein</fullName>
    </recommendedName>
</protein>
<dbReference type="GO" id="GO:0000209">
    <property type="term" value="P:protein polyubiquitination"/>
    <property type="evidence" value="ECO:0007669"/>
    <property type="project" value="TreeGrafter"/>
</dbReference>
<dbReference type="Pfam" id="PF10409">
    <property type="entry name" value="PTEN_C2"/>
    <property type="match status" value="1"/>
</dbReference>
<dbReference type="FunFam" id="3.30.40.10:FF:000055">
    <property type="entry name" value="Ubiquitin conjugation factor e4 a"/>
    <property type="match status" value="1"/>
</dbReference>
<proteinExistence type="inferred from homology"/>
<dbReference type="SUPFAM" id="SSF57850">
    <property type="entry name" value="RING/U-box"/>
    <property type="match status" value="1"/>
</dbReference>
<dbReference type="FunFam" id="3.90.190.10:FF:000029">
    <property type="entry name" value="Phosphatidylinositol 3,4,5-trisphosphate 3-phosphatase and dual-specificity protein phosphatase PTEN"/>
    <property type="match status" value="1"/>
</dbReference>
<name>A0A498HDW5_MALDO</name>
<evidence type="ECO:0000259" key="18">
    <source>
        <dbReference type="PROSITE" id="PS51698"/>
    </source>
</evidence>
<dbReference type="Gene3D" id="3.30.40.10">
    <property type="entry name" value="Zinc/RING finger domain, C3HC4 (zinc finger)"/>
    <property type="match status" value="1"/>
</dbReference>
<keyword evidence="8" id="KW-0808">Transferase</keyword>
<evidence type="ECO:0000256" key="8">
    <source>
        <dbReference type="ARBA" id="ARBA00022679"/>
    </source>
</evidence>
<dbReference type="Pfam" id="PF22785">
    <property type="entry name" value="Tc-R-P"/>
    <property type="match status" value="1"/>
</dbReference>
<dbReference type="PANTHER" id="PTHR13931:SF2">
    <property type="entry name" value="UBIQUITIN CONJUGATION FACTOR E4 B"/>
    <property type="match status" value="1"/>
</dbReference>
<evidence type="ECO:0000256" key="4">
    <source>
        <dbReference type="ARBA" id="ARBA00004906"/>
    </source>
</evidence>
<comment type="subcellular location">
    <subcellularLocation>
        <location evidence="3">Cytoplasm</location>
    </subcellularLocation>
    <subcellularLocation>
        <location evidence="2">Nucleus</location>
    </subcellularLocation>
</comment>
<keyword evidence="20" id="KW-1185">Reference proteome</keyword>
<evidence type="ECO:0000259" key="16">
    <source>
        <dbReference type="PROSITE" id="PS51181"/>
    </source>
</evidence>
<dbReference type="UniPathway" id="UPA00143"/>
<evidence type="ECO:0000313" key="19">
    <source>
        <dbReference type="EMBL" id="RXH69239.1"/>
    </source>
</evidence>
<reference evidence="19 20" key="1">
    <citation type="submission" date="2018-10" db="EMBL/GenBank/DDBJ databases">
        <title>A high-quality apple genome assembly.</title>
        <authorList>
            <person name="Hu J."/>
        </authorList>
    </citation>
    <scope>NUCLEOTIDE SEQUENCE [LARGE SCALE GENOMIC DNA]</scope>
    <source>
        <strain evidence="20">cv. HFTH1</strain>
        <tissue evidence="19">Young leaf</tissue>
    </source>
</reference>
<feature type="domain" description="U-box" evidence="18">
    <location>
        <begin position="1451"/>
        <end position="1525"/>
    </location>
</feature>
<evidence type="ECO:0000256" key="1">
    <source>
        <dbReference type="ARBA" id="ARBA00000900"/>
    </source>
</evidence>
<feature type="domain" description="Tyrosine specific protein phosphatases" evidence="15">
    <location>
        <begin position="126"/>
        <end position="185"/>
    </location>
</feature>
<keyword evidence="11" id="KW-0904">Protein phosphatase</keyword>
<dbReference type="InterPro" id="IPR045101">
    <property type="entry name" value="PTP_PTEN"/>
</dbReference>
<dbReference type="PROSITE" id="PS51181">
    <property type="entry name" value="PPASE_TENSIN"/>
    <property type="match status" value="1"/>
</dbReference>
<feature type="domain" description="Phosphatase tensin-type" evidence="16">
    <location>
        <begin position="42"/>
        <end position="211"/>
    </location>
</feature>
<dbReference type="Pfam" id="PF10408">
    <property type="entry name" value="Ufd2P_core"/>
    <property type="match status" value="1"/>
</dbReference>
<dbReference type="PROSITE" id="PS00383">
    <property type="entry name" value="TYR_PHOSPHATASE_1"/>
    <property type="match status" value="1"/>
</dbReference>
<feature type="domain" description="C2 tensin-type" evidence="17">
    <location>
        <begin position="242"/>
        <end position="397"/>
    </location>
</feature>
<evidence type="ECO:0000256" key="6">
    <source>
        <dbReference type="ARBA" id="ARBA00007881"/>
    </source>
</evidence>
<keyword evidence="13" id="KW-0539">Nucleus</keyword>
<dbReference type="Proteomes" id="UP000290289">
    <property type="component" value="Chromosome 17"/>
</dbReference>
<dbReference type="GO" id="GO:0034450">
    <property type="term" value="F:ubiquitin-ubiquitin ligase activity"/>
    <property type="evidence" value="ECO:0007669"/>
    <property type="project" value="InterPro"/>
</dbReference>
<dbReference type="PROSITE" id="PS50056">
    <property type="entry name" value="TYR_PHOSPHATASE_2"/>
    <property type="match status" value="1"/>
</dbReference>
<keyword evidence="7" id="KW-0963">Cytoplasm</keyword>
<feature type="coiled-coil region" evidence="14">
    <location>
        <begin position="1033"/>
        <end position="1060"/>
    </location>
</feature>
<evidence type="ECO:0008006" key="21">
    <source>
        <dbReference type="Google" id="ProtNLM"/>
    </source>
</evidence>
<dbReference type="GO" id="GO:0004721">
    <property type="term" value="F:phosphoprotein phosphatase activity"/>
    <property type="evidence" value="ECO:0007669"/>
    <property type="project" value="UniProtKB-KW"/>
</dbReference>
<dbReference type="InterPro" id="IPR035892">
    <property type="entry name" value="C2_domain_sf"/>
</dbReference>
<evidence type="ECO:0000256" key="5">
    <source>
        <dbReference type="ARBA" id="ARBA00007434"/>
    </source>
</evidence>
<dbReference type="SUPFAM" id="SSF52799">
    <property type="entry name" value="(Phosphotyrosine protein) phosphatases II"/>
    <property type="match status" value="1"/>
</dbReference>
<dbReference type="GO" id="GO:0005737">
    <property type="term" value="C:cytoplasm"/>
    <property type="evidence" value="ECO:0007669"/>
    <property type="project" value="UniProtKB-SubCell"/>
</dbReference>
<evidence type="ECO:0000256" key="12">
    <source>
        <dbReference type="ARBA" id="ARBA00023098"/>
    </source>
</evidence>
<dbReference type="SUPFAM" id="SSF49562">
    <property type="entry name" value="C2 domain (Calcium/lipid-binding domain, CaLB)"/>
    <property type="match status" value="1"/>
</dbReference>